<proteinExistence type="predicted"/>
<gene>
    <name evidence="1" type="ORF">BKA23_2593</name>
</gene>
<dbReference type="Proteomes" id="UP000318297">
    <property type="component" value="Unassembled WGS sequence"/>
</dbReference>
<protein>
    <recommendedName>
        <fullName evidence="3">Lipoprotein</fullName>
    </recommendedName>
</protein>
<dbReference type="AlphaFoldDB" id="A0A561E3R8"/>
<keyword evidence="2" id="KW-1185">Reference proteome</keyword>
<reference evidence="1 2" key="1">
    <citation type="submission" date="2019-06" db="EMBL/GenBank/DDBJ databases">
        <title>Sequencing the genomes of 1000 actinobacteria strains.</title>
        <authorList>
            <person name="Klenk H.-P."/>
        </authorList>
    </citation>
    <scope>NUCLEOTIDE SEQUENCE [LARGE SCALE GENOMIC DNA]</scope>
    <source>
        <strain evidence="1 2">DSM 19560</strain>
    </source>
</reference>
<dbReference type="EMBL" id="VIVQ01000002">
    <property type="protein sequence ID" value="TWE10239.1"/>
    <property type="molecule type" value="Genomic_DNA"/>
</dbReference>
<comment type="caution">
    <text evidence="1">The sequence shown here is derived from an EMBL/GenBank/DDBJ whole genome shotgun (WGS) entry which is preliminary data.</text>
</comment>
<evidence type="ECO:0000313" key="2">
    <source>
        <dbReference type="Proteomes" id="UP000318297"/>
    </source>
</evidence>
<accession>A0A561E3R8</accession>
<sequence>MKVTRMLSAGAVVLTLTAVTGCRASTRVALDGGMVDESGDAACTPALANGLQTFLPIEIKNETGLTAHITGVSMPKSSPFRVVDWWVIPVPKAEIPQGIGTPWAKPGNAPTVVGAGRVALVALEVRAKDPNVFSHWSDGFYVAYKTSRGAAEVTAKSGIAVAARGGSCPDFAPPGA</sequence>
<dbReference type="RefSeq" id="WP_145229049.1">
    <property type="nucleotide sequence ID" value="NZ_VIVQ01000002.1"/>
</dbReference>
<organism evidence="1 2">
    <name type="scientific">Rudaeicoccus suwonensis</name>
    <dbReference type="NCBI Taxonomy" id="657409"/>
    <lineage>
        <taxon>Bacteria</taxon>
        <taxon>Bacillati</taxon>
        <taxon>Actinomycetota</taxon>
        <taxon>Actinomycetes</taxon>
        <taxon>Micrococcales</taxon>
        <taxon>Dermacoccaceae</taxon>
        <taxon>Rudaeicoccus</taxon>
    </lineage>
</organism>
<dbReference type="PROSITE" id="PS51257">
    <property type="entry name" value="PROKAR_LIPOPROTEIN"/>
    <property type="match status" value="1"/>
</dbReference>
<evidence type="ECO:0000313" key="1">
    <source>
        <dbReference type="EMBL" id="TWE10239.1"/>
    </source>
</evidence>
<evidence type="ECO:0008006" key="3">
    <source>
        <dbReference type="Google" id="ProtNLM"/>
    </source>
</evidence>
<name>A0A561E3R8_9MICO</name>